<dbReference type="Proteomes" id="UP000051733">
    <property type="component" value="Unassembled WGS sequence"/>
</dbReference>
<proteinExistence type="predicted"/>
<feature type="transmembrane region" description="Helical" evidence="1">
    <location>
        <begin position="248"/>
        <end position="265"/>
    </location>
</feature>
<feature type="transmembrane region" description="Helical" evidence="1">
    <location>
        <begin position="477"/>
        <end position="494"/>
    </location>
</feature>
<keyword evidence="1" id="KW-1133">Transmembrane helix</keyword>
<feature type="transmembrane region" description="Helical" evidence="1">
    <location>
        <begin position="146"/>
        <end position="166"/>
    </location>
</feature>
<evidence type="ECO:0000256" key="1">
    <source>
        <dbReference type="SAM" id="Phobius"/>
    </source>
</evidence>
<feature type="transmembrane region" description="Helical" evidence="1">
    <location>
        <begin position="452"/>
        <end position="471"/>
    </location>
</feature>
<evidence type="ECO:0000313" key="3">
    <source>
        <dbReference type="Proteomes" id="UP000051733"/>
    </source>
</evidence>
<feature type="transmembrane region" description="Helical" evidence="1">
    <location>
        <begin position="75"/>
        <end position="94"/>
    </location>
</feature>
<keyword evidence="1" id="KW-0812">Transmembrane</keyword>
<evidence type="ECO:0000313" key="2">
    <source>
        <dbReference type="EMBL" id="KRM60493.1"/>
    </source>
</evidence>
<keyword evidence="3" id="KW-1185">Reference proteome</keyword>
<dbReference type="PATRIC" id="fig|1423813.3.peg.594"/>
<keyword evidence="1" id="KW-0472">Membrane</keyword>
<feature type="transmembrane region" description="Helical" evidence="1">
    <location>
        <begin position="186"/>
        <end position="210"/>
    </location>
</feature>
<gene>
    <name evidence="2" type="ORF">FC26_GL000583</name>
</gene>
<dbReference type="STRING" id="1423813.FC26_GL000583"/>
<feature type="transmembrane region" description="Helical" evidence="1">
    <location>
        <begin position="36"/>
        <end position="54"/>
    </location>
</feature>
<dbReference type="OrthoDB" id="5695313at2"/>
<dbReference type="RefSeq" id="WP_057780640.1">
    <property type="nucleotide sequence ID" value="NZ_AYYY01000063.1"/>
</dbReference>
<protein>
    <submittedName>
        <fullName evidence="2">Integral membrane protein</fullName>
    </submittedName>
</protein>
<feature type="transmembrane region" description="Helical" evidence="1">
    <location>
        <begin position="222"/>
        <end position="242"/>
    </location>
</feature>
<comment type="caution">
    <text evidence="2">The sequence shown here is derived from an EMBL/GenBank/DDBJ whole genome shotgun (WGS) entry which is preliminary data.</text>
</comment>
<dbReference type="EMBL" id="AYYY01000063">
    <property type="protein sequence ID" value="KRM60493.1"/>
    <property type="molecule type" value="Genomic_DNA"/>
</dbReference>
<reference evidence="2 3" key="1">
    <citation type="journal article" date="2015" name="Genome Announc.">
        <title>Expanding the biotechnology potential of lactobacilli through comparative genomics of 213 strains and associated genera.</title>
        <authorList>
            <person name="Sun Z."/>
            <person name="Harris H.M."/>
            <person name="McCann A."/>
            <person name="Guo C."/>
            <person name="Argimon S."/>
            <person name="Zhang W."/>
            <person name="Yang X."/>
            <person name="Jeffery I.B."/>
            <person name="Cooney J.C."/>
            <person name="Kagawa T.F."/>
            <person name="Liu W."/>
            <person name="Song Y."/>
            <person name="Salvetti E."/>
            <person name="Wrobel A."/>
            <person name="Rasinkangas P."/>
            <person name="Parkhill J."/>
            <person name="Rea M.C."/>
            <person name="O'Sullivan O."/>
            <person name="Ritari J."/>
            <person name="Douillard F.P."/>
            <person name="Paul Ross R."/>
            <person name="Yang R."/>
            <person name="Briner A.E."/>
            <person name="Felis G.E."/>
            <person name="de Vos W.M."/>
            <person name="Barrangou R."/>
            <person name="Klaenhammer T.R."/>
            <person name="Caufield P.W."/>
            <person name="Cui Y."/>
            <person name="Zhang H."/>
            <person name="O'Toole P.W."/>
        </authorList>
    </citation>
    <scope>NUCLEOTIDE SEQUENCE [LARGE SCALE GENOMIC DNA]</scope>
    <source>
        <strain evidence="2 3">DSM 20634</strain>
    </source>
</reference>
<feature type="transmembrane region" description="Helical" evidence="1">
    <location>
        <begin position="426"/>
        <end position="445"/>
    </location>
</feature>
<sequence length="521" mass="59517">MRNRIRNAIDITILGLFILILAGTFASKNFTDTQQFGLVVAWLFFIAGIITIFAREHDIVLKEFKKLSLLTHKAWLFWALVIVYQLILIRFFSFQTGYDAGIVRAAAMGVRSNWYFSINPNNLGLLYLERLIFIISKILGIHNFSYMLNAVNLVFIDGAILMMSVILRKYTNKKIIWALLPVTFIISPWVVVAYSDTFMLPLLACLLWIIQNVTELVKKHQLTIKAIVINGLSFGGLLFFAYQLRPTILIIVVAIGVEVLFSLLLTERKQKNKRQCLLYIIVGMATVIGLFGVLQIGKSYATKNETLVNINKNVSFTPTHFIMMGMSTDSQGGFSMKDYDYSLKYAVKGDQKHSQGEEDRANIRKIKKRLKNFGVTGYLKFLALKYYRNTSDGTLAWANDSSLYSVSVKKHSVLYSLLHPYGSRYSYFRIVAQILWIFTMIGVVLSLLDSSLFARILRMSFIGLLLFLLIFEGGRSRYMLQFIPIIGLLSMIGWSKLKALNLPRILEWHLDSSSNLSNKRR</sequence>
<accession>A0A0R2A0J5</accession>
<feature type="transmembrane region" description="Helical" evidence="1">
    <location>
        <begin position="277"/>
        <end position="297"/>
    </location>
</feature>
<organism evidence="2 3">
    <name type="scientific">Paucilactobacillus vaccinostercus DSM 20634</name>
    <dbReference type="NCBI Taxonomy" id="1423813"/>
    <lineage>
        <taxon>Bacteria</taxon>
        <taxon>Bacillati</taxon>
        <taxon>Bacillota</taxon>
        <taxon>Bacilli</taxon>
        <taxon>Lactobacillales</taxon>
        <taxon>Lactobacillaceae</taxon>
        <taxon>Paucilactobacillus</taxon>
    </lineage>
</organism>
<dbReference type="AlphaFoldDB" id="A0A0R2A0J5"/>
<name>A0A0R2A0J5_9LACO</name>